<dbReference type="PROSITE" id="PS50104">
    <property type="entry name" value="TIR"/>
    <property type="match status" value="1"/>
</dbReference>
<dbReference type="InterPro" id="IPR035897">
    <property type="entry name" value="Toll_tir_struct_dom_sf"/>
</dbReference>
<evidence type="ECO:0000259" key="1">
    <source>
        <dbReference type="PROSITE" id="PS50104"/>
    </source>
</evidence>
<dbReference type="SMART" id="SM00255">
    <property type="entry name" value="TIR"/>
    <property type="match status" value="1"/>
</dbReference>
<dbReference type="Proteomes" id="UP000033163">
    <property type="component" value="Chromosome I"/>
</dbReference>
<feature type="domain" description="TIR" evidence="1">
    <location>
        <begin position="109"/>
        <end position="242"/>
    </location>
</feature>
<proteinExistence type="predicted"/>
<protein>
    <recommendedName>
        <fullName evidence="1">TIR domain-containing protein</fullName>
    </recommendedName>
</protein>
<dbReference type="SUPFAM" id="SSF52200">
    <property type="entry name" value="Toll/Interleukin receptor TIR domain"/>
    <property type="match status" value="1"/>
</dbReference>
<evidence type="ECO:0000313" key="3">
    <source>
        <dbReference type="Proteomes" id="UP000033163"/>
    </source>
</evidence>
<dbReference type="GO" id="GO:0007165">
    <property type="term" value="P:signal transduction"/>
    <property type="evidence" value="ECO:0007669"/>
    <property type="project" value="InterPro"/>
</dbReference>
<dbReference type="InterPro" id="IPR000157">
    <property type="entry name" value="TIR_dom"/>
</dbReference>
<sequence>MDAFKKLTYDVPGIQGVIRKYTGEPYISNIMEQLVRAVGERKLDEVIYFLELINDWYGQNQSRIQSNEYVSNHNVHLALEQKIKDYISELKNLVDSQIDDKSTEDRGKEEMKIFVSHSSKDKSICDAFVELMEVIGVPEEMILYTSSARHGIPGDLDIFDYLRQNLSGQTTVFFMLSDNYYESVYCLNEMGAAWIARNDFSTFILPNFSGEIRGVIDRNKKGYSLMEPIDLIQFKNKLLESFEINLSENKWEDIKNNFIEKLRRTYS</sequence>
<dbReference type="HOGENOM" id="CLU_090990_0_0_9"/>
<evidence type="ECO:0000313" key="2">
    <source>
        <dbReference type="EMBL" id="CQR56545.1"/>
    </source>
</evidence>
<gene>
    <name evidence="2" type="primary">yddK</name>
    <name evidence="2" type="ORF">PRIO_4143</name>
</gene>
<dbReference type="PATRIC" id="fig|1073571.4.peg.4431"/>
<dbReference type="RefSeq" id="WP_046504393.1">
    <property type="nucleotide sequence ID" value="NZ_LN831776.1"/>
</dbReference>
<dbReference type="AlphaFoldDB" id="A0A0E4CXN3"/>
<accession>A0A0E4CXN3</accession>
<name>A0A0E4CXN3_9BACL</name>
<dbReference type="EMBL" id="LN831776">
    <property type="protein sequence ID" value="CQR56545.1"/>
    <property type="molecule type" value="Genomic_DNA"/>
</dbReference>
<organism evidence="2 3">
    <name type="scientific">Paenibacillus riograndensis SBR5</name>
    <dbReference type="NCBI Taxonomy" id="1073571"/>
    <lineage>
        <taxon>Bacteria</taxon>
        <taxon>Bacillati</taxon>
        <taxon>Bacillota</taxon>
        <taxon>Bacilli</taxon>
        <taxon>Bacillales</taxon>
        <taxon>Paenibacillaceae</taxon>
        <taxon>Paenibacillus</taxon>
        <taxon>Paenibacillus sonchi group</taxon>
    </lineage>
</organism>
<reference evidence="3" key="1">
    <citation type="submission" date="2015-03" db="EMBL/GenBank/DDBJ databases">
        <authorList>
            <person name="Wibberg D."/>
        </authorList>
    </citation>
    <scope>NUCLEOTIDE SEQUENCE [LARGE SCALE GENOMIC DNA]</scope>
</reference>
<dbReference type="KEGG" id="pri:PRIO_4143"/>
<dbReference type="Gene3D" id="3.40.50.10140">
    <property type="entry name" value="Toll/interleukin-1 receptor homology (TIR) domain"/>
    <property type="match status" value="1"/>
</dbReference>